<reference evidence="2" key="2">
    <citation type="journal article" date="2015" name="Data Brief">
        <title>Shoot transcriptome of the giant reed, Arundo donax.</title>
        <authorList>
            <person name="Barrero R.A."/>
            <person name="Guerrero F.D."/>
            <person name="Moolhuijzen P."/>
            <person name="Goolsby J.A."/>
            <person name="Tidwell J."/>
            <person name="Bellgard S.E."/>
            <person name="Bellgard M.I."/>
        </authorList>
    </citation>
    <scope>NUCLEOTIDE SEQUENCE</scope>
    <source>
        <tissue evidence="2">Shoot tissue taken approximately 20 cm above the soil surface</tissue>
    </source>
</reference>
<sequence length="135" mass="14075">MGPPTLRRYTVSSACCCHMNMLSTAAAPTGVTKWFHSSSAGAGNSSTALTNAAEPVAGVRVMRKSPEPPAGTKNSLTTPTLGGEKDDSTVYASRTETVKRAEAMFTGDCEAGRGKKWRRSTRNAACAAESGMVSL</sequence>
<reference evidence="2" key="1">
    <citation type="submission" date="2014-09" db="EMBL/GenBank/DDBJ databases">
        <authorList>
            <person name="Magalhaes I.L.F."/>
            <person name="Oliveira U."/>
            <person name="Santos F.R."/>
            <person name="Vidigal T.H.D.A."/>
            <person name="Brescovit A.D."/>
            <person name="Santos A.J."/>
        </authorList>
    </citation>
    <scope>NUCLEOTIDE SEQUENCE</scope>
    <source>
        <tissue evidence="2">Shoot tissue taken approximately 20 cm above the soil surface</tissue>
    </source>
</reference>
<name>A0A0A9G2R7_ARUDO</name>
<protein>
    <submittedName>
        <fullName evidence="2">Uncharacterized protein</fullName>
    </submittedName>
</protein>
<dbReference type="EMBL" id="GBRH01179099">
    <property type="protein sequence ID" value="JAE18797.1"/>
    <property type="molecule type" value="Transcribed_RNA"/>
</dbReference>
<organism evidence="2">
    <name type="scientific">Arundo donax</name>
    <name type="common">Giant reed</name>
    <name type="synonym">Donax arundinaceus</name>
    <dbReference type="NCBI Taxonomy" id="35708"/>
    <lineage>
        <taxon>Eukaryota</taxon>
        <taxon>Viridiplantae</taxon>
        <taxon>Streptophyta</taxon>
        <taxon>Embryophyta</taxon>
        <taxon>Tracheophyta</taxon>
        <taxon>Spermatophyta</taxon>
        <taxon>Magnoliopsida</taxon>
        <taxon>Liliopsida</taxon>
        <taxon>Poales</taxon>
        <taxon>Poaceae</taxon>
        <taxon>PACMAD clade</taxon>
        <taxon>Arundinoideae</taxon>
        <taxon>Arundineae</taxon>
        <taxon>Arundo</taxon>
    </lineage>
</organism>
<dbReference type="AlphaFoldDB" id="A0A0A9G2R7"/>
<evidence type="ECO:0000256" key="1">
    <source>
        <dbReference type="SAM" id="MobiDB-lite"/>
    </source>
</evidence>
<accession>A0A0A9G2R7</accession>
<feature type="region of interest" description="Disordered" evidence="1">
    <location>
        <begin position="63"/>
        <end position="90"/>
    </location>
</feature>
<proteinExistence type="predicted"/>
<evidence type="ECO:0000313" key="2">
    <source>
        <dbReference type="EMBL" id="JAE18797.1"/>
    </source>
</evidence>